<dbReference type="Proteomes" id="UP000621436">
    <property type="component" value="Unassembled WGS sequence"/>
</dbReference>
<dbReference type="SUPFAM" id="SSF103473">
    <property type="entry name" value="MFS general substrate transporter"/>
    <property type="match status" value="1"/>
</dbReference>
<sequence length="140" mass="15829">MDKLKGYILNLIPAGMVGVAVAVFEFLFLNRSSDLLRSSIIYFVFGAVIGTVSAGCYSWSKYKGFSTIQSYLVSMLGNGISVFILLMILRTHQAYGWGAVIYIILLTQVLGLLISYFENRYYNDINRSLQEKKENLSREQ</sequence>
<dbReference type="EMBL" id="JADPIE010000005">
    <property type="protein sequence ID" value="MBF8437276.1"/>
    <property type="molecule type" value="Genomic_DNA"/>
</dbReference>
<keyword evidence="1" id="KW-1133">Transmembrane helix</keyword>
<accession>A0A931F821</accession>
<keyword evidence="1" id="KW-0812">Transmembrane</keyword>
<dbReference type="RefSeq" id="WP_270454245.1">
    <property type="nucleotide sequence ID" value="NZ_JADPIE010000005.1"/>
</dbReference>
<keyword evidence="3" id="KW-1185">Reference proteome</keyword>
<name>A0A931F821_9FIRM</name>
<evidence type="ECO:0000256" key="1">
    <source>
        <dbReference type="SAM" id="Phobius"/>
    </source>
</evidence>
<proteinExistence type="predicted"/>
<feature type="transmembrane region" description="Helical" evidence="1">
    <location>
        <begin position="95"/>
        <end position="117"/>
    </location>
</feature>
<evidence type="ECO:0000313" key="3">
    <source>
        <dbReference type="Proteomes" id="UP000621436"/>
    </source>
</evidence>
<organism evidence="2 3">
    <name type="scientific">Halonatronomonas betaini</name>
    <dbReference type="NCBI Taxonomy" id="2778430"/>
    <lineage>
        <taxon>Bacteria</taxon>
        <taxon>Bacillati</taxon>
        <taxon>Bacillota</taxon>
        <taxon>Clostridia</taxon>
        <taxon>Halanaerobiales</taxon>
        <taxon>Halarsenatibacteraceae</taxon>
        <taxon>Halonatronomonas</taxon>
    </lineage>
</organism>
<reference evidence="2" key="1">
    <citation type="submission" date="2020-11" db="EMBL/GenBank/DDBJ databases">
        <title>Halonatronomonas betainensis gen. nov., sp. nov. a novel haloalkaliphilic representative of the family Halanaerobiacae capable of betaine degradation.</title>
        <authorList>
            <person name="Boltyanskaya Y."/>
            <person name="Kevbrin V."/>
            <person name="Detkova E."/>
            <person name="Grouzdev D.S."/>
            <person name="Koziaeva V."/>
            <person name="Zhilina T."/>
        </authorList>
    </citation>
    <scope>NUCLEOTIDE SEQUENCE</scope>
    <source>
        <strain evidence="2">Z-7014</strain>
    </source>
</reference>
<dbReference type="InterPro" id="IPR036259">
    <property type="entry name" value="MFS_trans_sf"/>
</dbReference>
<comment type="caution">
    <text evidence="2">The sequence shown here is derived from an EMBL/GenBank/DDBJ whole genome shotgun (WGS) entry which is preliminary data.</text>
</comment>
<evidence type="ECO:0000313" key="2">
    <source>
        <dbReference type="EMBL" id="MBF8437276.1"/>
    </source>
</evidence>
<feature type="transmembrane region" description="Helical" evidence="1">
    <location>
        <begin position="7"/>
        <end position="28"/>
    </location>
</feature>
<keyword evidence="1" id="KW-0472">Membrane</keyword>
<feature type="transmembrane region" description="Helical" evidence="1">
    <location>
        <begin position="40"/>
        <end position="59"/>
    </location>
</feature>
<gene>
    <name evidence="2" type="ORF">I0Q91_09315</name>
</gene>
<feature type="transmembrane region" description="Helical" evidence="1">
    <location>
        <begin position="71"/>
        <end position="89"/>
    </location>
</feature>
<protein>
    <recommendedName>
        <fullName evidence="4">DUF3021 domain-containing protein</fullName>
    </recommendedName>
</protein>
<dbReference type="AlphaFoldDB" id="A0A931F821"/>
<evidence type="ECO:0008006" key="4">
    <source>
        <dbReference type="Google" id="ProtNLM"/>
    </source>
</evidence>